<feature type="signal peptide" evidence="1">
    <location>
        <begin position="1"/>
        <end position="22"/>
    </location>
</feature>
<dbReference type="AlphaFoldDB" id="A0A6S6TJ50"/>
<gene>
    <name evidence="2" type="ORF">HELGO_WM7123</name>
</gene>
<keyword evidence="1" id="KW-0732">Signal</keyword>
<reference evidence="2" key="1">
    <citation type="submission" date="2020-01" db="EMBL/GenBank/DDBJ databases">
        <authorList>
            <person name="Meier V. D."/>
            <person name="Meier V D."/>
        </authorList>
    </citation>
    <scope>NUCLEOTIDE SEQUENCE</scope>
    <source>
        <strain evidence="2">HLG_WM_MAG_06</strain>
    </source>
</reference>
<name>A0A6S6TJ50_9BACT</name>
<dbReference type="EMBL" id="CACVAP010000083">
    <property type="protein sequence ID" value="CAA6815592.1"/>
    <property type="molecule type" value="Genomic_DNA"/>
</dbReference>
<accession>A0A6S6TJ50</accession>
<organism evidence="2">
    <name type="scientific">uncultured Sulfurovum sp</name>
    <dbReference type="NCBI Taxonomy" id="269237"/>
    <lineage>
        <taxon>Bacteria</taxon>
        <taxon>Pseudomonadati</taxon>
        <taxon>Campylobacterota</taxon>
        <taxon>Epsilonproteobacteria</taxon>
        <taxon>Campylobacterales</taxon>
        <taxon>Sulfurovaceae</taxon>
        <taxon>Sulfurovum</taxon>
        <taxon>environmental samples</taxon>
    </lineage>
</organism>
<evidence type="ECO:0000256" key="1">
    <source>
        <dbReference type="SAM" id="SignalP"/>
    </source>
</evidence>
<feature type="chain" id="PRO_5028356291" description="DUF302 domain-containing protein" evidence="1">
    <location>
        <begin position="23"/>
        <end position="1004"/>
    </location>
</feature>
<sequence>MSSNIFLKLFLQFLLFTSFSFASVLAELQGTKGLAEADLKAMVGKLDSIGFQATAKNEHLENHYYNTFKEKNLDLLSFYTVTDLESLRELLIQNPDFAAYAPFNLLAYKKFDKEEGGDTTWYGHLATETMLDIIGEKDEALKEKFKVMMAKLDNLVTTEMKPTERKKFTFDKALPKEPLLKMVKKFGEVDDIEEYVEEFIVEHNGLFVKNKFIIAGFLDVKFEYDDLELDFEAYDAFWVSSLCHFEFSNAVFNHGSPHAGLFAPCSVYFYVPKDSGELHVGYAKVDNWLSSTGITNKDKIAYMNEISASVIRILEELGFEHKGEAKKALVPVEKVASTESVLIDFYGTKGQPEAELKSMVDKLGDIGFAASAKNEHLENHYYNKFKEKNVDLLNFYTIFDIKSLRSLLIKNPDFGAYAPFNLLAYKKLAKEEGGDTTWYGHLNVETMLRIIGESDKATQDEFKAMMSKVDTHLKTEMKPTEKKRLTFSSELPKKPLLKMVKNIGEVDDIEEYVEEFIVEHNGLFVKNKFIIAGFLDVKFEYDDLELDFEEYDAYWVSSLCHFEFSNAVFNHGAPHAAAFAPCSVYFYIPKDSGELHVGYASVDNWLATTGITDVDQIAYMKEISASVIRIFKELGFKIEGEESTPVTKEVVAQEAVTKVETTQVKAVVKEEKIKKEESLVSIAIPAVPKVNVSVPTVPKAIKLNVHGQELKSIETSIDRSIKYSKRVPPNYLTSAERYNKGGEGASLSHSDIMVGEVDKGRISTYLRTELMSVEEAKSKLKNAGFKILTVFPLDKKKKLTSIVFTSDELQKMSLKENKGHLATLRLLINEKDKKVSITNPLYLAKAFLQDHFDKEGANKILKSLVDEFKGVKNSIDKLKFQLLPKYQFMDKLPYFGDHLVVARGKNLKDKLVDNKRVVFSLDLANGATLVGVKLNKRTQKFPTKIGSDNAGMLPYPLLIENGEAKILDPKYYLSLMYPRLRMEEFMTIATVPDAIANDCTKVFR</sequence>
<evidence type="ECO:0008006" key="3">
    <source>
        <dbReference type="Google" id="ProtNLM"/>
    </source>
</evidence>
<dbReference type="Gene3D" id="3.30.310.70">
    <property type="entry name" value="TT1751-like domain"/>
    <property type="match status" value="2"/>
</dbReference>
<evidence type="ECO:0000313" key="2">
    <source>
        <dbReference type="EMBL" id="CAA6815592.1"/>
    </source>
</evidence>
<protein>
    <recommendedName>
        <fullName evidence="3">DUF302 domain-containing protein</fullName>
    </recommendedName>
</protein>
<dbReference type="InterPro" id="IPR035923">
    <property type="entry name" value="TT1751-like_sf"/>
</dbReference>
<dbReference type="SUPFAM" id="SSF103247">
    <property type="entry name" value="TT1751-like"/>
    <property type="match status" value="2"/>
</dbReference>
<proteinExistence type="predicted"/>